<keyword evidence="2" id="KW-0689">Ribosomal protein</keyword>
<dbReference type="Proteomes" id="UP000049855">
    <property type="component" value="Unassembled WGS sequence"/>
</dbReference>
<dbReference type="InterPro" id="IPR029064">
    <property type="entry name" value="Ribosomal_eL30-like_sf"/>
</dbReference>
<evidence type="ECO:0000259" key="1">
    <source>
        <dbReference type="Pfam" id="PF01248"/>
    </source>
</evidence>
<dbReference type="Pfam" id="PF01248">
    <property type="entry name" value="Ribosomal_L7Ae"/>
    <property type="match status" value="1"/>
</dbReference>
<dbReference type="EMBL" id="CTRP01000004">
    <property type="protein sequence ID" value="CQR71533.1"/>
    <property type="molecule type" value="Genomic_DNA"/>
</dbReference>
<organism evidence="2 3">
    <name type="scientific">Sporomusa ovata</name>
    <dbReference type="NCBI Taxonomy" id="2378"/>
    <lineage>
        <taxon>Bacteria</taxon>
        <taxon>Bacillati</taxon>
        <taxon>Bacillota</taxon>
        <taxon>Negativicutes</taxon>
        <taxon>Selenomonadales</taxon>
        <taxon>Sporomusaceae</taxon>
        <taxon>Sporomusa</taxon>
    </lineage>
</organism>
<dbReference type="RefSeq" id="WP_021167628.1">
    <property type="nucleotide sequence ID" value="NZ_CTRP01000004.1"/>
</dbReference>
<evidence type="ECO:0000313" key="3">
    <source>
        <dbReference type="Proteomes" id="UP000049855"/>
    </source>
</evidence>
<reference evidence="3" key="1">
    <citation type="submission" date="2015-03" db="EMBL/GenBank/DDBJ databases">
        <authorList>
            <person name="Nijsse Bart"/>
        </authorList>
    </citation>
    <scope>NUCLEOTIDE SEQUENCE [LARGE SCALE GENOMIC DNA]</scope>
</reference>
<accession>A0A0U1KX64</accession>
<dbReference type="SUPFAM" id="SSF55315">
    <property type="entry name" value="L30e-like"/>
    <property type="match status" value="1"/>
</dbReference>
<sequence length="101" mass="10534">MNQQKLMSLLGLAQKAGKIVSGDFAVQGAIKSGKARLLIIAADASESTKKEYQHLAAANNITVFCVLSKEQLGGAIGKALRAAVVITDEGFVKPITLSLHG</sequence>
<dbReference type="AlphaFoldDB" id="A0A0U1KX64"/>
<proteinExistence type="predicted"/>
<dbReference type="GO" id="GO:0005840">
    <property type="term" value="C:ribosome"/>
    <property type="evidence" value="ECO:0007669"/>
    <property type="project" value="UniProtKB-KW"/>
</dbReference>
<feature type="domain" description="Ribosomal protein eL8/eL30/eS12/Gadd45" evidence="1">
    <location>
        <begin position="5"/>
        <end position="91"/>
    </location>
</feature>
<gene>
    <name evidence="2" type="ORF">SpAn4DRAFT_4038</name>
</gene>
<protein>
    <submittedName>
        <fullName evidence="2">Ribosomal protein L7Ae family protein</fullName>
    </submittedName>
</protein>
<name>A0A0U1KX64_9FIRM</name>
<evidence type="ECO:0000313" key="2">
    <source>
        <dbReference type="EMBL" id="CQR71533.1"/>
    </source>
</evidence>
<dbReference type="InterPro" id="IPR004038">
    <property type="entry name" value="Ribosomal_eL8/eL30/eS12/Gad45"/>
</dbReference>
<keyword evidence="2" id="KW-0687">Ribonucleoprotein</keyword>
<dbReference type="Gene3D" id="3.30.1330.30">
    <property type="match status" value="1"/>
</dbReference>
<keyword evidence="3" id="KW-1185">Reference proteome</keyword>